<dbReference type="InterPro" id="IPR042184">
    <property type="entry name" value="YqeY/Aim41_N"/>
</dbReference>
<sequence>MALLRCISALSRRFYSAAASTGLRASLQNEIKAAMKNRDTNTSTILRSVMSEINSAEKASNDELSSSTIAGIVRKAIQRRTEAALKFSEASRADLAEKEHREADILSKFLPPLLSSADIDAHVKAIVDNLPAGTDLKKSSGFIFKEFYSRVDKSTVDPNLVKERTQNLVNARTML</sequence>
<dbReference type="PANTHER" id="PTHR28055:SF1">
    <property type="entry name" value="ALTERED INHERITANCE OF MITOCHONDRIA PROTEIN 41, MITOCHONDRIAL"/>
    <property type="match status" value="1"/>
</dbReference>
<name>A0A9P5NLX2_GYMJU</name>
<dbReference type="EMBL" id="JADNYJ010000063">
    <property type="protein sequence ID" value="KAF8894938.1"/>
    <property type="molecule type" value="Genomic_DNA"/>
</dbReference>
<dbReference type="SUPFAM" id="SSF89095">
    <property type="entry name" value="GatB/YqeY motif"/>
    <property type="match status" value="1"/>
</dbReference>
<gene>
    <name evidence="1" type="primary">AIM41</name>
    <name evidence="2" type="ORF">CPB84DRAFT_1782704</name>
</gene>
<dbReference type="AlphaFoldDB" id="A0A9P5NLX2"/>
<dbReference type="Pfam" id="PF09424">
    <property type="entry name" value="YqeY"/>
    <property type="match status" value="1"/>
</dbReference>
<protein>
    <recommendedName>
        <fullName evidence="1">Altered inheritance of mitochondria protein 41</fullName>
    </recommendedName>
</protein>
<organism evidence="2 3">
    <name type="scientific">Gymnopilus junonius</name>
    <name type="common">Spectacular rustgill mushroom</name>
    <name type="synonym">Gymnopilus spectabilis subsp. junonius</name>
    <dbReference type="NCBI Taxonomy" id="109634"/>
    <lineage>
        <taxon>Eukaryota</taxon>
        <taxon>Fungi</taxon>
        <taxon>Dikarya</taxon>
        <taxon>Basidiomycota</taxon>
        <taxon>Agaricomycotina</taxon>
        <taxon>Agaricomycetes</taxon>
        <taxon>Agaricomycetidae</taxon>
        <taxon>Agaricales</taxon>
        <taxon>Agaricineae</taxon>
        <taxon>Hymenogastraceae</taxon>
        <taxon>Gymnopilus</taxon>
    </lineage>
</organism>
<evidence type="ECO:0000313" key="3">
    <source>
        <dbReference type="Proteomes" id="UP000724874"/>
    </source>
</evidence>
<accession>A0A9P5NLX2</accession>
<comment type="caution">
    <text evidence="2">The sequence shown here is derived from an EMBL/GenBank/DDBJ whole genome shotgun (WGS) entry which is preliminary data.</text>
</comment>
<dbReference type="GO" id="GO:0005739">
    <property type="term" value="C:mitochondrion"/>
    <property type="evidence" value="ECO:0007669"/>
    <property type="project" value="UniProtKB-SubCell"/>
</dbReference>
<evidence type="ECO:0000313" key="2">
    <source>
        <dbReference type="EMBL" id="KAF8894938.1"/>
    </source>
</evidence>
<reference evidence="2" key="1">
    <citation type="submission" date="2020-11" db="EMBL/GenBank/DDBJ databases">
        <authorList>
            <consortium name="DOE Joint Genome Institute"/>
            <person name="Ahrendt S."/>
            <person name="Riley R."/>
            <person name="Andreopoulos W."/>
            <person name="LaButti K."/>
            <person name="Pangilinan J."/>
            <person name="Ruiz-duenas F.J."/>
            <person name="Barrasa J.M."/>
            <person name="Sanchez-Garcia M."/>
            <person name="Camarero S."/>
            <person name="Miyauchi S."/>
            <person name="Serrano A."/>
            <person name="Linde D."/>
            <person name="Babiker R."/>
            <person name="Drula E."/>
            <person name="Ayuso-Fernandez I."/>
            <person name="Pacheco R."/>
            <person name="Padilla G."/>
            <person name="Ferreira P."/>
            <person name="Barriuso J."/>
            <person name="Kellner H."/>
            <person name="Castanera R."/>
            <person name="Alfaro M."/>
            <person name="Ramirez L."/>
            <person name="Pisabarro A.G."/>
            <person name="Kuo A."/>
            <person name="Tritt A."/>
            <person name="Lipzen A."/>
            <person name="He G."/>
            <person name="Yan M."/>
            <person name="Ng V."/>
            <person name="Cullen D."/>
            <person name="Martin F."/>
            <person name="Rosso M.-N."/>
            <person name="Henrissat B."/>
            <person name="Hibbett D."/>
            <person name="Martinez A.T."/>
            <person name="Grigoriev I.V."/>
        </authorList>
    </citation>
    <scope>NUCLEOTIDE SEQUENCE</scope>
    <source>
        <strain evidence="2">AH 44721</strain>
    </source>
</reference>
<dbReference type="Gene3D" id="1.10.1510.10">
    <property type="entry name" value="Uncharacterised protein YqeY/AIM41 PF09424, N-terminal domain"/>
    <property type="match status" value="1"/>
</dbReference>
<comment type="subcellular location">
    <subcellularLocation>
        <location evidence="1">Mitochondrion</location>
    </subcellularLocation>
</comment>
<dbReference type="OrthoDB" id="538640at2759"/>
<dbReference type="PANTHER" id="PTHR28055">
    <property type="entry name" value="ALTERED INHERITANCE OF MITOCHONDRIA PROTEIN 41, MITOCHONDRIAL"/>
    <property type="match status" value="1"/>
</dbReference>
<evidence type="ECO:0000256" key="1">
    <source>
        <dbReference type="RuleBase" id="RU365099"/>
    </source>
</evidence>
<proteinExistence type="inferred from homology"/>
<keyword evidence="3" id="KW-1185">Reference proteome</keyword>
<dbReference type="InterPro" id="IPR019004">
    <property type="entry name" value="YqeY/Aim41"/>
</dbReference>
<dbReference type="Proteomes" id="UP000724874">
    <property type="component" value="Unassembled WGS sequence"/>
</dbReference>
<dbReference type="GO" id="GO:0016884">
    <property type="term" value="F:carbon-nitrogen ligase activity, with glutamine as amido-N-donor"/>
    <property type="evidence" value="ECO:0007669"/>
    <property type="project" value="UniProtKB-UniRule"/>
</dbReference>
<keyword evidence="1" id="KW-0496">Mitochondrion</keyword>
<dbReference type="InterPro" id="IPR003789">
    <property type="entry name" value="Asn/Gln_tRNA_amidoTrase-B-like"/>
</dbReference>
<comment type="similarity">
    <text evidence="1">Belongs to the AIM41 family.</text>
</comment>